<keyword evidence="1" id="KW-0732">Signal</keyword>
<comment type="caution">
    <text evidence="2">The sequence shown here is derived from an EMBL/GenBank/DDBJ whole genome shotgun (WGS) entry which is preliminary data.</text>
</comment>
<gene>
    <name evidence="2" type="ORF">AABB81_15890</name>
</gene>
<accession>A0ABU9L4N2</accession>
<reference evidence="2 3" key="1">
    <citation type="submission" date="2024-04" db="EMBL/GenBank/DDBJ databases">
        <title>whole genome sequencing of Lutimonas vermicola strain IMCC1616.</title>
        <authorList>
            <person name="Bae S.S."/>
        </authorList>
    </citation>
    <scope>NUCLEOTIDE SEQUENCE [LARGE SCALE GENOMIC DNA]</scope>
    <source>
        <strain evidence="2 3">IMCC1616</strain>
    </source>
</reference>
<evidence type="ECO:0000313" key="2">
    <source>
        <dbReference type="EMBL" id="MEL4457388.1"/>
    </source>
</evidence>
<dbReference type="Pfam" id="PF16930">
    <property type="entry name" value="Porin_5"/>
    <property type="match status" value="1"/>
</dbReference>
<organism evidence="2 3">
    <name type="scientific">Lutimonas vermicola</name>
    <dbReference type="NCBI Taxonomy" id="414288"/>
    <lineage>
        <taxon>Bacteria</taxon>
        <taxon>Pseudomonadati</taxon>
        <taxon>Bacteroidota</taxon>
        <taxon>Flavobacteriia</taxon>
        <taxon>Flavobacteriales</taxon>
        <taxon>Flavobacteriaceae</taxon>
        <taxon>Lutimonas</taxon>
    </lineage>
</organism>
<proteinExistence type="predicted"/>
<dbReference type="Proteomes" id="UP001474120">
    <property type="component" value="Unassembled WGS sequence"/>
</dbReference>
<feature type="chain" id="PRO_5045177263" evidence="1">
    <location>
        <begin position="21"/>
        <end position="384"/>
    </location>
</feature>
<dbReference type="EMBL" id="JBCDNA010000003">
    <property type="protein sequence ID" value="MEL4457388.1"/>
    <property type="molecule type" value="Genomic_DNA"/>
</dbReference>
<feature type="signal peptide" evidence="1">
    <location>
        <begin position="1"/>
        <end position="20"/>
    </location>
</feature>
<evidence type="ECO:0000256" key="1">
    <source>
        <dbReference type="SAM" id="SignalP"/>
    </source>
</evidence>
<name>A0ABU9L4N2_9FLAO</name>
<dbReference type="InterPro" id="IPR032638">
    <property type="entry name" value="Porin_5"/>
</dbReference>
<evidence type="ECO:0000313" key="3">
    <source>
        <dbReference type="Proteomes" id="UP001474120"/>
    </source>
</evidence>
<keyword evidence="3" id="KW-1185">Reference proteome</keyword>
<protein>
    <submittedName>
        <fullName evidence="2">Porin</fullName>
    </submittedName>
</protein>
<dbReference type="RefSeq" id="WP_342161551.1">
    <property type="nucleotide sequence ID" value="NZ_JBCDNA010000003.1"/>
</dbReference>
<sequence>MKISLKSLSASLLFSLLVYSTLISQEHSGQKKIKFSGDAKFRFEQDWNSKKSDGSYREDRFRMRFRVRAGLNYSPNHWASFGIRFRTGYYQKQQDPNLTIGDGYHEFESVPIGMDKLYFRVRLKSFDGWLGRNTFPFEKQNELFWSDHVAIDGLYLSSWQAIDANWIDDIAYSGGIFTMLNSYGTFNDKSLIGIVQVTTYHWNKRLSIFPTFYFFNHMPDIPDGNESYRFNYSIFQLGSKALVLEHPRITLGLDLYRNLQNYDDNTYIPDALKNQKSGLVTSVVYGDFSKKGDFVLGAFFTYLERYSAVDFIAQNDWVRWDYSAQGNTRDGRLTNFKGLEIMSGYKITKRLQLKIRYFMVEQLVPYGASLENGNRIRLDIDFKI</sequence>